<gene>
    <name evidence="1" type="ORF">C1H46_013568</name>
</gene>
<dbReference type="AlphaFoldDB" id="A0A540MRA4"/>
<comment type="caution">
    <text evidence="1">The sequence shown here is derived from an EMBL/GenBank/DDBJ whole genome shotgun (WGS) entry which is preliminary data.</text>
</comment>
<proteinExistence type="predicted"/>
<reference evidence="1 2" key="1">
    <citation type="journal article" date="2019" name="G3 (Bethesda)">
        <title>Sequencing of a Wild Apple (Malus baccata) Genome Unravels the Differences Between Cultivated and Wild Apple Species Regarding Disease Resistance and Cold Tolerance.</title>
        <authorList>
            <person name="Chen X."/>
        </authorList>
    </citation>
    <scope>NUCLEOTIDE SEQUENCE [LARGE SCALE GENOMIC DNA]</scope>
    <source>
        <strain evidence="2">cv. Shandingzi</strain>
        <tissue evidence="1">Leaves</tissue>
    </source>
</reference>
<accession>A0A540MRA4</accession>
<sequence>MYFLRIFGNSWIFRRIGAANRHPRRPVRRRVANGSPMSLLACVYGSRFSFDN</sequence>
<evidence type="ECO:0000313" key="1">
    <source>
        <dbReference type="EMBL" id="TQE00773.1"/>
    </source>
</evidence>
<dbReference type="Proteomes" id="UP000315295">
    <property type="component" value="Unassembled WGS sequence"/>
</dbReference>
<dbReference type="EMBL" id="VIEB01000206">
    <property type="protein sequence ID" value="TQE00773.1"/>
    <property type="molecule type" value="Genomic_DNA"/>
</dbReference>
<evidence type="ECO:0000313" key="2">
    <source>
        <dbReference type="Proteomes" id="UP000315295"/>
    </source>
</evidence>
<organism evidence="1 2">
    <name type="scientific">Malus baccata</name>
    <name type="common">Siberian crab apple</name>
    <name type="synonym">Pyrus baccata</name>
    <dbReference type="NCBI Taxonomy" id="106549"/>
    <lineage>
        <taxon>Eukaryota</taxon>
        <taxon>Viridiplantae</taxon>
        <taxon>Streptophyta</taxon>
        <taxon>Embryophyta</taxon>
        <taxon>Tracheophyta</taxon>
        <taxon>Spermatophyta</taxon>
        <taxon>Magnoliopsida</taxon>
        <taxon>eudicotyledons</taxon>
        <taxon>Gunneridae</taxon>
        <taxon>Pentapetalae</taxon>
        <taxon>rosids</taxon>
        <taxon>fabids</taxon>
        <taxon>Rosales</taxon>
        <taxon>Rosaceae</taxon>
        <taxon>Amygdaloideae</taxon>
        <taxon>Maleae</taxon>
        <taxon>Malus</taxon>
    </lineage>
</organism>
<keyword evidence="2" id="KW-1185">Reference proteome</keyword>
<name>A0A540MRA4_MALBA</name>
<protein>
    <submittedName>
        <fullName evidence="1">Uncharacterized protein</fullName>
    </submittedName>
</protein>